<evidence type="ECO:0000256" key="5">
    <source>
        <dbReference type="ARBA" id="ARBA00022833"/>
    </source>
</evidence>
<dbReference type="InterPro" id="IPR016193">
    <property type="entry name" value="Cytidine_deaminase-like"/>
</dbReference>
<dbReference type="Gene3D" id="3.40.140.10">
    <property type="entry name" value="Cytidine Deaminase, domain 2"/>
    <property type="match status" value="1"/>
</dbReference>
<dbReference type="Pfam" id="PF00383">
    <property type="entry name" value="dCMP_cyt_deam_1"/>
    <property type="match status" value="1"/>
</dbReference>
<keyword evidence="3" id="KW-0479">Metal-binding</keyword>
<dbReference type="SUPFAM" id="SSF53927">
    <property type="entry name" value="Cytidine deaminase-like"/>
    <property type="match status" value="1"/>
</dbReference>
<dbReference type="GO" id="GO:0008270">
    <property type="term" value="F:zinc ion binding"/>
    <property type="evidence" value="ECO:0007669"/>
    <property type="project" value="InterPro"/>
</dbReference>
<sequence>MEKETPHYSLPNEEAEKNRTSWDTYFVDITNLVKERSTCNRAKVGAILVKNRRIISTGYNGAAKGTKHCSEVGCNVIKAGENPENLRDHCSRTIHAEQNAIIQAALFGVGIDGATLYCTHTPCYTCAKMIANAGVKEVIYMKTYDDKDSIAAFEEAGIKLREYKD</sequence>
<dbReference type="EMBL" id="DVAD01000001">
    <property type="protein sequence ID" value="HIJ99202.1"/>
    <property type="molecule type" value="Genomic_DNA"/>
</dbReference>
<dbReference type="GO" id="GO:0004132">
    <property type="term" value="F:dCMP deaminase activity"/>
    <property type="evidence" value="ECO:0007669"/>
    <property type="project" value="InterPro"/>
</dbReference>
<dbReference type="AlphaFoldDB" id="A0A832UYS3"/>
<protein>
    <submittedName>
        <fullName evidence="7">Cytidine/deoxycytidylate deaminase family protein</fullName>
    </submittedName>
</protein>
<evidence type="ECO:0000256" key="1">
    <source>
        <dbReference type="ARBA" id="ARBA00001947"/>
    </source>
</evidence>
<evidence type="ECO:0000259" key="6">
    <source>
        <dbReference type="PROSITE" id="PS51747"/>
    </source>
</evidence>
<dbReference type="InterPro" id="IPR035105">
    <property type="entry name" value="Deoxycytidylate_deaminase_dom"/>
</dbReference>
<dbReference type="GO" id="GO:0006220">
    <property type="term" value="P:pyrimidine nucleotide metabolic process"/>
    <property type="evidence" value="ECO:0007669"/>
    <property type="project" value="InterPro"/>
</dbReference>
<comment type="cofactor">
    <cofactor evidence="1">
        <name>Zn(2+)</name>
        <dbReference type="ChEBI" id="CHEBI:29105"/>
    </cofactor>
</comment>
<dbReference type="Proteomes" id="UP000604391">
    <property type="component" value="Unassembled WGS sequence"/>
</dbReference>
<dbReference type="InterPro" id="IPR002125">
    <property type="entry name" value="CMP_dCMP_dom"/>
</dbReference>
<dbReference type="InterPro" id="IPR015517">
    <property type="entry name" value="dCMP_deaminase-rel"/>
</dbReference>
<dbReference type="GO" id="GO:0005737">
    <property type="term" value="C:cytoplasm"/>
    <property type="evidence" value="ECO:0007669"/>
    <property type="project" value="TreeGrafter"/>
</dbReference>
<dbReference type="PANTHER" id="PTHR11086">
    <property type="entry name" value="DEOXYCYTIDYLATE DEAMINASE-RELATED"/>
    <property type="match status" value="1"/>
</dbReference>
<dbReference type="PANTHER" id="PTHR11086:SF18">
    <property type="entry name" value="DEOXYCYTIDYLATE DEAMINASE"/>
    <property type="match status" value="1"/>
</dbReference>
<organism evidence="7 8">
    <name type="scientific">Candidatus Undinarchaeum marinum</name>
    <dbReference type="NCBI Taxonomy" id="2756141"/>
    <lineage>
        <taxon>Archaea</taxon>
        <taxon>Candidatus Undinarchaeota</taxon>
        <taxon>Candidatus Undinarchaeia</taxon>
        <taxon>Candidatus Undinarchaeales</taxon>
        <taxon>Candidatus Undinarchaeaceae</taxon>
        <taxon>Candidatus Undinarchaeum</taxon>
    </lineage>
</organism>
<comment type="similarity">
    <text evidence="2">Belongs to the cytidine and deoxycytidylate deaminase family.</text>
</comment>
<dbReference type="InterPro" id="IPR016192">
    <property type="entry name" value="APOBEC/CMP_deaminase_Zn-bd"/>
</dbReference>
<evidence type="ECO:0000256" key="2">
    <source>
        <dbReference type="ARBA" id="ARBA00006576"/>
    </source>
</evidence>
<proteinExistence type="inferred from homology"/>
<evidence type="ECO:0000313" key="7">
    <source>
        <dbReference type="EMBL" id="HIJ99202.1"/>
    </source>
</evidence>
<keyword evidence="4" id="KW-0378">Hydrolase</keyword>
<dbReference type="PROSITE" id="PS51747">
    <property type="entry name" value="CYT_DCMP_DEAMINASES_2"/>
    <property type="match status" value="1"/>
</dbReference>
<evidence type="ECO:0000313" key="8">
    <source>
        <dbReference type="Proteomes" id="UP000604391"/>
    </source>
</evidence>
<evidence type="ECO:0000256" key="4">
    <source>
        <dbReference type="ARBA" id="ARBA00022801"/>
    </source>
</evidence>
<dbReference type="PROSITE" id="PS00903">
    <property type="entry name" value="CYT_DCMP_DEAMINASES_1"/>
    <property type="match status" value="1"/>
</dbReference>
<keyword evidence="5" id="KW-0862">Zinc</keyword>
<reference evidence="7 8" key="1">
    <citation type="journal article" name="Nat. Commun.">
        <title>Undinarchaeota illuminate DPANN phylogeny and the impact of gene transfer on archaeal evolution.</title>
        <authorList>
            <person name="Dombrowski N."/>
            <person name="Williams T.A."/>
            <person name="Sun J."/>
            <person name="Woodcroft B.J."/>
            <person name="Lee J.H."/>
            <person name="Minh B.Q."/>
            <person name="Rinke C."/>
            <person name="Spang A."/>
        </authorList>
    </citation>
    <scope>NUCLEOTIDE SEQUENCE [LARGE SCALE GENOMIC DNA]</scope>
    <source>
        <strain evidence="7">MAG_bin17</strain>
    </source>
</reference>
<accession>A0A832UYS3</accession>
<dbReference type="PIRSF" id="PIRSF006019">
    <property type="entry name" value="dCMP_deaminase"/>
    <property type="match status" value="1"/>
</dbReference>
<evidence type="ECO:0000256" key="3">
    <source>
        <dbReference type="ARBA" id="ARBA00022723"/>
    </source>
</evidence>
<gene>
    <name evidence="7" type="ORF">H1011_00020</name>
</gene>
<dbReference type="CDD" id="cd01286">
    <property type="entry name" value="deoxycytidylate_deaminase"/>
    <property type="match status" value="1"/>
</dbReference>
<keyword evidence="8" id="KW-1185">Reference proteome</keyword>
<dbReference type="InterPro" id="IPR016473">
    <property type="entry name" value="dCMP_deaminase"/>
</dbReference>
<feature type="domain" description="CMP/dCMP-type deaminase" evidence="6">
    <location>
        <begin position="21"/>
        <end position="156"/>
    </location>
</feature>
<comment type="caution">
    <text evidence="7">The sequence shown here is derived from an EMBL/GenBank/DDBJ whole genome shotgun (WGS) entry which is preliminary data.</text>
</comment>
<name>A0A832UYS3_9ARCH</name>